<dbReference type="KEGG" id="parq:DSM112329_05292"/>
<evidence type="ECO:0000313" key="1">
    <source>
        <dbReference type="EMBL" id="XAY08392.1"/>
    </source>
</evidence>
<name>A0AAU7B436_9ACTN</name>
<accession>A0AAU7B436</accession>
<dbReference type="RefSeq" id="WP_354699573.1">
    <property type="nucleotide sequence ID" value="NZ_CP114014.1"/>
</dbReference>
<gene>
    <name evidence="1" type="ORF">DSM112329_05292</name>
</gene>
<sequence>MPPTDRYVCSFAAEPPQDPLPYGRWGDRLRVEFLAACLRIDDEGEDLGEAGEIVWYPDRTYNGRTYVPASTRTTTDYELYGYVSFQPATDGGDATDLQATADFTAETAEANPDWQLDLCEDVIDGWRGEGGNVAAMTLVWGRPMVGDGAIVTAELAGLAVDQCVLEDGRFTLIAPDNYRGDILDIKLFSDAGKELASESLYEEDDEDEDEEE</sequence>
<organism evidence="1">
    <name type="scientific">Paraconexibacter sp. AEG42_29</name>
    <dbReference type="NCBI Taxonomy" id="2997339"/>
    <lineage>
        <taxon>Bacteria</taxon>
        <taxon>Bacillati</taxon>
        <taxon>Actinomycetota</taxon>
        <taxon>Thermoleophilia</taxon>
        <taxon>Solirubrobacterales</taxon>
        <taxon>Paraconexibacteraceae</taxon>
        <taxon>Paraconexibacter</taxon>
    </lineage>
</organism>
<protein>
    <submittedName>
        <fullName evidence="1">Uncharacterized protein</fullName>
    </submittedName>
</protein>
<reference evidence="1" key="1">
    <citation type="submission" date="2022-12" db="EMBL/GenBank/DDBJ databases">
        <title>Paraconexibacter alkalitolerans sp. nov. and Baekduia alba sp. nov., isolated from soil and emended description of the genera Paraconexibacter (Chun et al., 2020) and Baekduia (An et al., 2020).</title>
        <authorList>
            <person name="Vieira S."/>
            <person name="Huber K.J."/>
            <person name="Geppert A."/>
            <person name="Wolf J."/>
            <person name="Neumann-Schaal M."/>
            <person name="Muesken M."/>
            <person name="Overmann J."/>
        </authorList>
    </citation>
    <scope>NUCLEOTIDE SEQUENCE</scope>
    <source>
        <strain evidence="1">AEG42_29</strain>
    </source>
</reference>
<dbReference type="AlphaFoldDB" id="A0AAU7B436"/>
<proteinExistence type="predicted"/>
<dbReference type="EMBL" id="CP114014">
    <property type="protein sequence ID" value="XAY08392.1"/>
    <property type="molecule type" value="Genomic_DNA"/>
</dbReference>